<dbReference type="SMART" id="SM00448">
    <property type="entry name" value="REC"/>
    <property type="match status" value="1"/>
</dbReference>
<evidence type="ECO:0000256" key="4">
    <source>
        <dbReference type="ARBA" id="ARBA00023015"/>
    </source>
</evidence>
<dbReference type="CDD" id="cd00383">
    <property type="entry name" value="trans_reg_C"/>
    <property type="match status" value="1"/>
</dbReference>
<evidence type="ECO:0000256" key="1">
    <source>
        <dbReference type="ARBA" id="ARBA00004496"/>
    </source>
</evidence>
<comment type="caution">
    <text evidence="12">The sequence shown here is derived from an EMBL/GenBank/DDBJ whole genome shotgun (WGS) entry which is preliminary data.</text>
</comment>
<evidence type="ECO:0000256" key="5">
    <source>
        <dbReference type="ARBA" id="ARBA00023125"/>
    </source>
</evidence>
<evidence type="ECO:0000256" key="7">
    <source>
        <dbReference type="PROSITE-ProRule" id="PRU00169"/>
    </source>
</evidence>
<evidence type="ECO:0000256" key="2">
    <source>
        <dbReference type="ARBA" id="ARBA00022553"/>
    </source>
</evidence>
<evidence type="ECO:0000313" key="13">
    <source>
        <dbReference type="Proteomes" id="UP000535838"/>
    </source>
</evidence>
<evidence type="ECO:0000256" key="9">
    <source>
        <dbReference type="SAM" id="Coils"/>
    </source>
</evidence>
<feature type="domain" description="Response regulatory" evidence="10">
    <location>
        <begin position="4"/>
        <end position="117"/>
    </location>
</feature>
<evidence type="ECO:0000259" key="10">
    <source>
        <dbReference type="PROSITE" id="PS50110"/>
    </source>
</evidence>
<dbReference type="InterPro" id="IPR001867">
    <property type="entry name" value="OmpR/PhoB-type_DNA-bd"/>
</dbReference>
<keyword evidence="9" id="KW-0175">Coiled coil</keyword>
<dbReference type="InterPro" id="IPR036388">
    <property type="entry name" value="WH-like_DNA-bd_sf"/>
</dbReference>
<reference evidence="12 13" key="1">
    <citation type="submission" date="2020-08" db="EMBL/GenBank/DDBJ databases">
        <title>Cohnella phylogeny.</title>
        <authorList>
            <person name="Dunlap C."/>
        </authorList>
    </citation>
    <scope>NUCLEOTIDE SEQUENCE [LARGE SCALE GENOMIC DNA]</scope>
    <source>
        <strain evidence="12 13">DSM 25241</strain>
    </source>
</reference>
<feature type="modified residue" description="4-aspartylphosphate" evidence="7">
    <location>
        <position position="53"/>
    </location>
</feature>
<dbReference type="GO" id="GO:0005829">
    <property type="term" value="C:cytosol"/>
    <property type="evidence" value="ECO:0007669"/>
    <property type="project" value="TreeGrafter"/>
</dbReference>
<dbReference type="FunFam" id="1.10.10.10:FF:000018">
    <property type="entry name" value="DNA-binding response regulator ResD"/>
    <property type="match status" value="1"/>
</dbReference>
<feature type="DNA-binding region" description="OmpR/PhoB-type" evidence="8">
    <location>
        <begin position="129"/>
        <end position="224"/>
    </location>
</feature>
<dbReference type="InterPro" id="IPR001789">
    <property type="entry name" value="Sig_transdc_resp-reg_receiver"/>
</dbReference>
<evidence type="ECO:0000313" key="12">
    <source>
        <dbReference type="EMBL" id="MBB6633218.1"/>
    </source>
</evidence>
<dbReference type="EMBL" id="JACJVQ010000003">
    <property type="protein sequence ID" value="MBB6633218.1"/>
    <property type="molecule type" value="Genomic_DNA"/>
</dbReference>
<dbReference type="RefSeq" id="WP_185118443.1">
    <property type="nucleotide sequence ID" value="NZ_JACJVQ010000003.1"/>
</dbReference>
<dbReference type="InterPro" id="IPR039420">
    <property type="entry name" value="WalR-like"/>
</dbReference>
<dbReference type="FunFam" id="3.40.50.2300:FF:000001">
    <property type="entry name" value="DNA-binding response regulator PhoB"/>
    <property type="match status" value="1"/>
</dbReference>
<dbReference type="GO" id="GO:0000976">
    <property type="term" value="F:transcription cis-regulatory region binding"/>
    <property type="evidence" value="ECO:0007669"/>
    <property type="project" value="TreeGrafter"/>
</dbReference>
<dbReference type="PANTHER" id="PTHR48111">
    <property type="entry name" value="REGULATOR OF RPOS"/>
    <property type="match status" value="1"/>
</dbReference>
<sequence>MPKKLLIIEDDDAIRDILTYALRGEGYSVFSAGTGKGGLRLLEQAEPDLLLLDAMLPDADGFDICKEVSTKYSVPILMLTARTDTLDKIVGLELGADDYMTKPFELREVAARIKALLRRKEKADNRLANRRVELAPGLELDKHGYAVYRHGQEIKLKPKEFELLLLFHEYPGRVFSREEIVDHVWEMDYEGDIRTVDVHVQRIRKKLDMALIDTVFGVGYRLGARGAV</sequence>
<keyword evidence="13" id="KW-1185">Reference proteome</keyword>
<dbReference type="GO" id="GO:0000156">
    <property type="term" value="F:phosphorelay response regulator activity"/>
    <property type="evidence" value="ECO:0007669"/>
    <property type="project" value="TreeGrafter"/>
</dbReference>
<evidence type="ECO:0000256" key="6">
    <source>
        <dbReference type="ARBA" id="ARBA00023163"/>
    </source>
</evidence>
<dbReference type="Gene3D" id="1.10.10.10">
    <property type="entry name" value="Winged helix-like DNA-binding domain superfamily/Winged helix DNA-binding domain"/>
    <property type="match status" value="1"/>
</dbReference>
<evidence type="ECO:0000259" key="11">
    <source>
        <dbReference type="PROSITE" id="PS51755"/>
    </source>
</evidence>
<dbReference type="PANTHER" id="PTHR48111:SF40">
    <property type="entry name" value="PHOSPHATE REGULON TRANSCRIPTIONAL REGULATORY PROTEIN PHOB"/>
    <property type="match status" value="1"/>
</dbReference>
<dbReference type="SUPFAM" id="SSF46894">
    <property type="entry name" value="C-terminal effector domain of the bipartite response regulators"/>
    <property type="match status" value="1"/>
</dbReference>
<dbReference type="Pfam" id="PF00486">
    <property type="entry name" value="Trans_reg_C"/>
    <property type="match status" value="1"/>
</dbReference>
<feature type="coiled-coil region" evidence="9">
    <location>
        <begin position="106"/>
        <end position="133"/>
    </location>
</feature>
<evidence type="ECO:0000256" key="3">
    <source>
        <dbReference type="ARBA" id="ARBA00023012"/>
    </source>
</evidence>
<keyword evidence="6" id="KW-0804">Transcription</keyword>
<dbReference type="Proteomes" id="UP000535838">
    <property type="component" value="Unassembled WGS sequence"/>
</dbReference>
<name>A0A841SSM7_9BACL</name>
<keyword evidence="2 7" id="KW-0597">Phosphoprotein</keyword>
<feature type="domain" description="OmpR/PhoB-type" evidence="11">
    <location>
        <begin position="129"/>
        <end position="224"/>
    </location>
</feature>
<comment type="subcellular location">
    <subcellularLocation>
        <location evidence="1">Cytoplasm</location>
    </subcellularLocation>
</comment>
<accession>A0A841SSM7</accession>
<dbReference type="Gene3D" id="6.10.250.690">
    <property type="match status" value="1"/>
</dbReference>
<keyword evidence="5 8" id="KW-0238">DNA-binding</keyword>
<keyword evidence="4" id="KW-0805">Transcription regulation</keyword>
<dbReference type="InterPro" id="IPR016032">
    <property type="entry name" value="Sig_transdc_resp-reg_C-effctor"/>
</dbReference>
<dbReference type="GO" id="GO:0006355">
    <property type="term" value="P:regulation of DNA-templated transcription"/>
    <property type="evidence" value="ECO:0007669"/>
    <property type="project" value="InterPro"/>
</dbReference>
<dbReference type="Pfam" id="PF00072">
    <property type="entry name" value="Response_reg"/>
    <property type="match status" value="1"/>
</dbReference>
<organism evidence="12 13">
    <name type="scientific">Cohnella thailandensis</name>
    <dbReference type="NCBI Taxonomy" id="557557"/>
    <lineage>
        <taxon>Bacteria</taxon>
        <taxon>Bacillati</taxon>
        <taxon>Bacillota</taxon>
        <taxon>Bacilli</taxon>
        <taxon>Bacillales</taxon>
        <taxon>Paenibacillaceae</taxon>
        <taxon>Cohnella</taxon>
    </lineage>
</organism>
<dbReference type="AlphaFoldDB" id="A0A841SSM7"/>
<protein>
    <submittedName>
        <fullName evidence="12">Response regulator transcription factor</fullName>
    </submittedName>
</protein>
<proteinExistence type="predicted"/>
<dbReference type="SMART" id="SM00862">
    <property type="entry name" value="Trans_reg_C"/>
    <property type="match status" value="1"/>
</dbReference>
<keyword evidence="3" id="KW-0902">Two-component regulatory system</keyword>
<gene>
    <name evidence="12" type="ORF">H7B67_03695</name>
</gene>
<dbReference type="SUPFAM" id="SSF52172">
    <property type="entry name" value="CheY-like"/>
    <property type="match status" value="1"/>
</dbReference>
<dbReference type="Gene3D" id="3.40.50.2300">
    <property type="match status" value="1"/>
</dbReference>
<evidence type="ECO:0000256" key="8">
    <source>
        <dbReference type="PROSITE-ProRule" id="PRU01091"/>
    </source>
</evidence>
<dbReference type="GO" id="GO:0032993">
    <property type="term" value="C:protein-DNA complex"/>
    <property type="evidence" value="ECO:0007669"/>
    <property type="project" value="TreeGrafter"/>
</dbReference>
<dbReference type="PROSITE" id="PS50110">
    <property type="entry name" value="RESPONSE_REGULATORY"/>
    <property type="match status" value="1"/>
</dbReference>
<dbReference type="InterPro" id="IPR011006">
    <property type="entry name" value="CheY-like_superfamily"/>
</dbReference>
<dbReference type="PROSITE" id="PS51755">
    <property type="entry name" value="OMPR_PHOB"/>
    <property type="match status" value="1"/>
</dbReference>